<keyword evidence="3" id="KW-0880">Kelch repeat</keyword>
<dbReference type="SUPFAM" id="SSF117281">
    <property type="entry name" value="Kelch motif"/>
    <property type="match status" value="1"/>
</dbReference>
<dbReference type="InterPro" id="IPR027417">
    <property type="entry name" value="P-loop_NTPase"/>
</dbReference>
<evidence type="ECO:0000256" key="2">
    <source>
        <dbReference type="ARBA" id="ARBA00008124"/>
    </source>
</evidence>
<dbReference type="PANTHER" id="PTHR45632">
    <property type="entry name" value="LD33804P"/>
    <property type="match status" value="1"/>
</dbReference>
<feature type="non-terminal residue" evidence="13">
    <location>
        <position position="913"/>
    </location>
</feature>
<dbReference type="Pfam" id="PF00651">
    <property type="entry name" value="BTB"/>
    <property type="match status" value="1"/>
</dbReference>
<evidence type="ECO:0000256" key="3">
    <source>
        <dbReference type="ARBA" id="ARBA00022441"/>
    </source>
</evidence>
<feature type="domain" description="BTB" evidence="12">
    <location>
        <begin position="82"/>
        <end position="149"/>
    </location>
</feature>
<dbReference type="InterPro" id="IPR011333">
    <property type="entry name" value="SKP1/BTB/POZ_sf"/>
</dbReference>
<dbReference type="InterPro" id="IPR009729">
    <property type="entry name" value="Gal-3-0_sulfotransfrase"/>
</dbReference>
<accession>A0A8X8BQ22</accession>
<evidence type="ECO:0000256" key="4">
    <source>
        <dbReference type="ARBA" id="ARBA00022679"/>
    </source>
</evidence>
<keyword evidence="14" id="KW-1185">Reference proteome</keyword>
<dbReference type="SMART" id="SM00875">
    <property type="entry name" value="BACK"/>
    <property type="match status" value="1"/>
</dbReference>
<gene>
    <name evidence="13" type="primary">Klhl6</name>
    <name evidence="13" type="ORF">GTO96_0000931</name>
</gene>
<dbReference type="PROSITE" id="PS50097">
    <property type="entry name" value="BTB"/>
    <property type="match status" value="1"/>
</dbReference>
<dbReference type="SUPFAM" id="SSF54695">
    <property type="entry name" value="POZ domain"/>
    <property type="match status" value="1"/>
</dbReference>
<dbReference type="GO" id="GO:0000139">
    <property type="term" value="C:Golgi membrane"/>
    <property type="evidence" value="ECO:0007669"/>
    <property type="project" value="UniProtKB-SubCell"/>
</dbReference>
<proteinExistence type="inferred from homology"/>
<evidence type="ECO:0000256" key="9">
    <source>
        <dbReference type="ARBA" id="ARBA00023034"/>
    </source>
</evidence>
<feature type="non-terminal residue" evidence="13">
    <location>
        <position position="1"/>
    </location>
</feature>
<dbReference type="Pfam" id="PF06990">
    <property type="entry name" value="Gal-3-0_sulfotr"/>
    <property type="match status" value="1"/>
</dbReference>
<dbReference type="SMART" id="SM00612">
    <property type="entry name" value="Kelch"/>
    <property type="match status" value="5"/>
</dbReference>
<dbReference type="FunFam" id="1.25.40.420:FF:000001">
    <property type="entry name" value="Kelch-like family member 12"/>
    <property type="match status" value="1"/>
</dbReference>
<keyword evidence="9" id="KW-0333">Golgi apparatus</keyword>
<dbReference type="Gene3D" id="3.40.50.300">
    <property type="entry name" value="P-loop containing nucleotide triphosphate hydrolases"/>
    <property type="match status" value="1"/>
</dbReference>
<dbReference type="InterPro" id="IPR011705">
    <property type="entry name" value="BACK"/>
</dbReference>
<evidence type="ECO:0000313" key="13">
    <source>
        <dbReference type="EMBL" id="KAG2462824.1"/>
    </source>
</evidence>
<evidence type="ECO:0000256" key="11">
    <source>
        <dbReference type="ARBA" id="ARBA00023180"/>
    </source>
</evidence>
<dbReference type="SUPFAM" id="SSF52540">
    <property type="entry name" value="P-loop containing nucleoside triphosphate hydrolases"/>
    <property type="match status" value="1"/>
</dbReference>
<keyword evidence="5" id="KW-0812">Transmembrane</keyword>
<dbReference type="InterPro" id="IPR015915">
    <property type="entry name" value="Kelch-typ_b-propeller"/>
</dbReference>
<evidence type="ECO:0000256" key="6">
    <source>
        <dbReference type="ARBA" id="ARBA00022737"/>
    </source>
</evidence>
<dbReference type="Gene3D" id="2.120.10.80">
    <property type="entry name" value="Kelch-type beta propeller"/>
    <property type="match status" value="1"/>
</dbReference>
<comment type="subcellular location">
    <subcellularLocation>
        <location evidence="1">Golgi apparatus membrane</location>
        <topology evidence="1">Single-pass type II membrane protein</topology>
    </subcellularLocation>
</comment>
<dbReference type="AlphaFoldDB" id="A0A8X8BQ22"/>
<dbReference type="Proteomes" id="UP000886611">
    <property type="component" value="Unassembled WGS sequence"/>
</dbReference>
<name>A0A8X8BQ22_POLSE</name>
<reference evidence="13 14" key="1">
    <citation type="journal article" date="2021" name="Cell">
        <title>Tracing the genetic footprints of vertebrate landing in non-teleost ray-finned fishes.</title>
        <authorList>
            <person name="Bi X."/>
            <person name="Wang K."/>
            <person name="Yang L."/>
            <person name="Pan H."/>
            <person name="Jiang H."/>
            <person name="Wei Q."/>
            <person name="Fang M."/>
            <person name="Yu H."/>
            <person name="Zhu C."/>
            <person name="Cai Y."/>
            <person name="He Y."/>
            <person name="Gan X."/>
            <person name="Zeng H."/>
            <person name="Yu D."/>
            <person name="Zhu Y."/>
            <person name="Jiang H."/>
            <person name="Qiu Q."/>
            <person name="Yang H."/>
            <person name="Zhang Y.E."/>
            <person name="Wang W."/>
            <person name="Zhu M."/>
            <person name="He S."/>
            <person name="Zhang G."/>
        </authorList>
    </citation>
    <scope>NUCLEOTIDE SEQUENCE [LARGE SCALE GENOMIC DNA]</scope>
    <source>
        <strain evidence="13">Bchr_013</strain>
    </source>
</reference>
<keyword evidence="10" id="KW-0472">Membrane</keyword>
<keyword evidence="4" id="KW-0808">Transferase</keyword>
<dbReference type="SMART" id="SM00225">
    <property type="entry name" value="BTB"/>
    <property type="match status" value="1"/>
</dbReference>
<dbReference type="InterPro" id="IPR000210">
    <property type="entry name" value="BTB/POZ_dom"/>
</dbReference>
<organism evidence="13 14">
    <name type="scientific">Polypterus senegalus</name>
    <name type="common">Senegal bichir</name>
    <dbReference type="NCBI Taxonomy" id="55291"/>
    <lineage>
        <taxon>Eukaryota</taxon>
        <taxon>Metazoa</taxon>
        <taxon>Chordata</taxon>
        <taxon>Craniata</taxon>
        <taxon>Vertebrata</taxon>
        <taxon>Euteleostomi</taxon>
        <taxon>Actinopterygii</taxon>
        <taxon>Polypteriformes</taxon>
        <taxon>Polypteridae</taxon>
        <taxon>Polypterus</taxon>
    </lineage>
</organism>
<dbReference type="GO" id="GO:0009247">
    <property type="term" value="P:glycolipid biosynthetic process"/>
    <property type="evidence" value="ECO:0007669"/>
    <property type="project" value="InterPro"/>
</dbReference>
<dbReference type="Gene3D" id="1.25.40.420">
    <property type="match status" value="1"/>
</dbReference>
<evidence type="ECO:0000259" key="12">
    <source>
        <dbReference type="PROSITE" id="PS50097"/>
    </source>
</evidence>
<protein>
    <submittedName>
        <fullName evidence="13">KLHL6 protein</fullName>
    </submittedName>
</protein>
<keyword evidence="6" id="KW-0677">Repeat</keyword>
<dbReference type="Pfam" id="PF07707">
    <property type="entry name" value="BACK"/>
    <property type="match status" value="1"/>
</dbReference>
<sequence length="913" mass="105864">MEETSGKAVQRETPFQAEQHIMEGALENSTDTPVISQSNGAPREMIDMVELSNDDNTKFDDTGFSFQLQTAMDNLRLENSLTDVTLYVEGREFPCHRVVLAAASNYFRAMFCNNLKEKNEDKIVIKGVDSETMKILIDYTYTSRVLLTKYNVQKILEAASLFQFLRIVDACANFLTEAMLPENCVGILRLADDYSLLALKTQVQTYIIQNFLQVVTYRELLDIPCDIFCEILKSDDLCVTEEEQVYEAVMSWVRSQEHERLPLLSKILRNVRLPLLDPWYFVEKVEGDEVIRKCPDAFPLLQEARKYHLSGNEIISERTKPRVQEFQSEVFTIIGGCTKDEKFVSDVTCFDPLRRSRLEVAKLPITEMEADTENRKWIEFACITFRNEVYLSGGKETQHDAWKYNPSLNKWIQLEYLNNGRWRHKMAVLGGKVYVIGGFDGIQRQNSVEAYDSFHNCWTQAAPLMLNVSSFAASAYNEKLYVIGGGPNGKLSTDKTQCFDPSTNEWSFKSPMPVEAKCINAVTFKEHIYVAGGAMKALYSYNPRFDSWSLVTRLAHERASCGIAACNNKIFITGGRDEKNEVIATVLCWDAESQKLTEECVLPRGVSHHGSVTVKRITPSDSFYFSILRNPVTMMESTFSYYKQIPAFYSAETLDEFLQDPQKYYNESLQENSYARNLLTFDFGFNNNDENNETRINKTIAFIERTFDLILISEYFDESMILLKNALCWSLDDVVSFKLNSRNNKTKTKVSLQTEQKIKEWNSWDWKLYLYFNSTFWRTIDKTVGRKKMNKEVKELRSKRNRLMKMCLKERNSVDPSKIKDESLKPLQYGNSVIQGYNLNLHLDNMTKQWCQKLITPELQYTKLLYDKLFPNQIKKSTPLNRKENWKTYSKKWRGFRSFERQNRNPDSPRSSQ</sequence>
<dbReference type="GO" id="GO:0001733">
    <property type="term" value="F:galactosylceramide sulfotransferase activity"/>
    <property type="evidence" value="ECO:0007669"/>
    <property type="project" value="InterPro"/>
</dbReference>
<keyword evidence="8" id="KW-1133">Transmembrane helix</keyword>
<dbReference type="PANTHER" id="PTHR45632:SF5">
    <property type="entry name" value="KELCH-LIKE PROTEIN 22"/>
    <property type="match status" value="1"/>
</dbReference>
<dbReference type="Pfam" id="PF01344">
    <property type="entry name" value="Kelch_1"/>
    <property type="match status" value="1"/>
</dbReference>
<comment type="caution">
    <text evidence="13">The sequence shown here is derived from an EMBL/GenBank/DDBJ whole genome shotgun (WGS) entry which is preliminary data.</text>
</comment>
<keyword evidence="11" id="KW-0325">Glycoprotein</keyword>
<comment type="similarity">
    <text evidence="2">Belongs to the galactose-3-O-sulfotransferase family.</text>
</comment>
<keyword evidence="7" id="KW-0735">Signal-anchor</keyword>
<evidence type="ECO:0000313" key="14">
    <source>
        <dbReference type="Proteomes" id="UP000886611"/>
    </source>
</evidence>
<dbReference type="EMBL" id="JAATIS010004040">
    <property type="protein sequence ID" value="KAG2462824.1"/>
    <property type="molecule type" value="Genomic_DNA"/>
</dbReference>
<dbReference type="Pfam" id="PF24681">
    <property type="entry name" value="Kelch_KLHDC2_KLHL20_DRC7"/>
    <property type="match status" value="1"/>
</dbReference>
<evidence type="ECO:0000256" key="1">
    <source>
        <dbReference type="ARBA" id="ARBA00004323"/>
    </source>
</evidence>
<dbReference type="InterPro" id="IPR006652">
    <property type="entry name" value="Kelch_1"/>
</dbReference>
<evidence type="ECO:0000256" key="10">
    <source>
        <dbReference type="ARBA" id="ARBA00023136"/>
    </source>
</evidence>
<evidence type="ECO:0000256" key="7">
    <source>
        <dbReference type="ARBA" id="ARBA00022968"/>
    </source>
</evidence>
<evidence type="ECO:0000256" key="8">
    <source>
        <dbReference type="ARBA" id="ARBA00022989"/>
    </source>
</evidence>
<dbReference type="Gene3D" id="3.30.710.10">
    <property type="entry name" value="Potassium Channel Kv1.1, Chain A"/>
    <property type="match status" value="1"/>
</dbReference>
<evidence type="ECO:0000256" key="5">
    <source>
        <dbReference type="ARBA" id="ARBA00022692"/>
    </source>
</evidence>